<dbReference type="InterPro" id="IPR043128">
    <property type="entry name" value="Rev_trsase/Diguanyl_cyclase"/>
</dbReference>
<dbReference type="Gene3D" id="3.10.10.10">
    <property type="entry name" value="HIV Type 1 Reverse Transcriptase, subunit A, domain 1"/>
    <property type="match status" value="1"/>
</dbReference>
<keyword evidence="1" id="KW-1185">Reference proteome</keyword>
<evidence type="ECO:0000313" key="3">
    <source>
        <dbReference type="WBParaSite" id="TMUE_2000009881.2"/>
    </source>
</evidence>
<evidence type="ECO:0000313" key="1">
    <source>
        <dbReference type="Proteomes" id="UP000046395"/>
    </source>
</evidence>
<evidence type="ECO:0000313" key="2">
    <source>
        <dbReference type="WBParaSite" id="TMUE_2000009881.1"/>
    </source>
</evidence>
<reference evidence="2" key="3">
    <citation type="submission" date="2019-12" db="UniProtKB">
        <authorList>
            <consortium name="WormBaseParasite"/>
        </authorList>
    </citation>
    <scope>IDENTIFICATION</scope>
</reference>
<organism evidence="1 2">
    <name type="scientific">Trichuris muris</name>
    <name type="common">Mouse whipworm</name>
    <dbReference type="NCBI Taxonomy" id="70415"/>
    <lineage>
        <taxon>Eukaryota</taxon>
        <taxon>Metazoa</taxon>
        <taxon>Ecdysozoa</taxon>
        <taxon>Nematoda</taxon>
        <taxon>Enoplea</taxon>
        <taxon>Dorylaimia</taxon>
        <taxon>Trichinellida</taxon>
        <taxon>Trichuridae</taxon>
        <taxon>Trichuris</taxon>
    </lineage>
</organism>
<dbReference type="Gene3D" id="3.30.70.270">
    <property type="match status" value="1"/>
</dbReference>
<dbReference type="SUPFAM" id="SSF56672">
    <property type="entry name" value="DNA/RNA polymerases"/>
    <property type="match status" value="1"/>
</dbReference>
<proteinExistence type="predicted"/>
<dbReference type="Proteomes" id="UP000046395">
    <property type="component" value="Unassembled WGS sequence"/>
</dbReference>
<dbReference type="WBParaSite" id="TMUE_2000009881.2">
    <property type="protein sequence ID" value="TMUE_2000009881.2"/>
    <property type="gene ID" value="WBGene00288738"/>
</dbReference>
<dbReference type="WBParaSite" id="TMUE_2000009881.1">
    <property type="protein sequence ID" value="TMUE_2000009881.1"/>
    <property type="gene ID" value="WBGene00288738"/>
</dbReference>
<sequence>MKEPMVLRNKIREYPPTGEASAQYEEELEELIKNGWLIPYDENEYRAAEKLILLMAVSHCNKGKVMDFRELNEYIQPFAAVSGVCAQELRQGCKQGVNVSLVDLKRAHLQIRVYRSVWQYQTVVYKGRRYCLTRLGFGLNVGLLIMKAC</sequence>
<name>A0A5S6QRA2_TRIMR</name>
<accession>A0A5S6QRA2</accession>
<dbReference type="AlphaFoldDB" id="A0A5S6QRA2"/>
<dbReference type="InterPro" id="IPR043502">
    <property type="entry name" value="DNA/RNA_pol_sf"/>
</dbReference>
<protein>
    <submittedName>
        <fullName evidence="2 3">Uncharacterized protein</fullName>
    </submittedName>
</protein>
<reference evidence="1" key="1">
    <citation type="submission" date="2013-11" db="EMBL/GenBank/DDBJ databases">
        <authorList>
            <person name="Aslett M."/>
        </authorList>
    </citation>
    <scope>NUCLEOTIDE SEQUENCE [LARGE SCALE GENOMIC DNA]</scope>
    <source>
        <strain evidence="1">Edinburgh</strain>
    </source>
</reference>
<dbReference type="STRING" id="70415.A0A5S6QRA2"/>
<reference evidence="1" key="2">
    <citation type="submission" date="2014-03" db="EMBL/GenBank/DDBJ databases">
        <title>The whipworm genome and dual-species transcriptomics of an intimate host-pathogen interaction.</title>
        <authorList>
            <person name="Foth B.J."/>
            <person name="Tsai I.J."/>
            <person name="Reid A.J."/>
            <person name="Bancroft A.J."/>
            <person name="Nichol S."/>
            <person name="Tracey A."/>
            <person name="Holroyd N."/>
            <person name="Cotton J.A."/>
            <person name="Stanley E.J."/>
            <person name="Zarowiecki M."/>
            <person name="Liu J.Z."/>
            <person name="Huckvale T."/>
            <person name="Cooper P.J."/>
            <person name="Grencis R.K."/>
            <person name="Berriman M."/>
        </authorList>
    </citation>
    <scope>NUCLEOTIDE SEQUENCE [LARGE SCALE GENOMIC DNA]</scope>
    <source>
        <strain evidence="1">Edinburgh</strain>
    </source>
</reference>